<sequence>MLTREELRRAGTGIYDDWTALWNGGTELAGQIMAPLFTLRYAQANTEPFDEIRTPPQLADVIAAWRDKRGDLRFTAEGTPVVDLELLDGTLNGLVARPYLAVFTGDDGGEVARSGTDTLRVEGGLITEVWSVSSGAAGRTFYR</sequence>
<protein>
    <recommendedName>
        <fullName evidence="3">SnoaL-like domain-containing protein</fullName>
    </recommendedName>
</protein>
<dbReference type="AlphaFoldDB" id="A0A9W6WDS0"/>
<reference evidence="1" key="1">
    <citation type="submission" date="2023-03" db="EMBL/GenBank/DDBJ databases">
        <title>Actinorhabdospora filicis NBRC 111898.</title>
        <authorList>
            <person name="Ichikawa N."/>
            <person name="Sato H."/>
            <person name="Tonouchi N."/>
        </authorList>
    </citation>
    <scope>NUCLEOTIDE SEQUENCE</scope>
    <source>
        <strain evidence="1">NBRC 111898</strain>
    </source>
</reference>
<dbReference type="EMBL" id="BSTX01000008">
    <property type="protein sequence ID" value="GLZ81891.1"/>
    <property type="molecule type" value="Genomic_DNA"/>
</dbReference>
<dbReference type="SUPFAM" id="SSF54427">
    <property type="entry name" value="NTF2-like"/>
    <property type="match status" value="1"/>
</dbReference>
<evidence type="ECO:0000313" key="1">
    <source>
        <dbReference type="EMBL" id="GLZ81891.1"/>
    </source>
</evidence>
<dbReference type="Gene3D" id="3.10.450.50">
    <property type="match status" value="1"/>
</dbReference>
<evidence type="ECO:0000313" key="2">
    <source>
        <dbReference type="Proteomes" id="UP001165079"/>
    </source>
</evidence>
<accession>A0A9W6WDS0</accession>
<organism evidence="1 2">
    <name type="scientific">Actinorhabdospora filicis</name>
    <dbReference type="NCBI Taxonomy" id="1785913"/>
    <lineage>
        <taxon>Bacteria</taxon>
        <taxon>Bacillati</taxon>
        <taxon>Actinomycetota</taxon>
        <taxon>Actinomycetes</taxon>
        <taxon>Micromonosporales</taxon>
        <taxon>Micromonosporaceae</taxon>
        <taxon>Actinorhabdospora</taxon>
    </lineage>
</organism>
<dbReference type="Proteomes" id="UP001165079">
    <property type="component" value="Unassembled WGS sequence"/>
</dbReference>
<name>A0A9W6WDS0_9ACTN</name>
<dbReference type="InterPro" id="IPR032710">
    <property type="entry name" value="NTF2-like_dom_sf"/>
</dbReference>
<proteinExistence type="predicted"/>
<comment type="caution">
    <text evidence="1">The sequence shown here is derived from an EMBL/GenBank/DDBJ whole genome shotgun (WGS) entry which is preliminary data.</text>
</comment>
<keyword evidence="2" id="KW-1185">Reference proteome</keyword>
<evidence type="ECO:0008006" key="3">
    <source>
        <dbReference type="Google" id="ProtNLM"/>
    </source>
</evidence>
<gene>
    <name evidence="1" type="ORF">Afil01_66980</name>
</gene>